<protein>
    <submittedName>
        <fullName evidence="1">Uncharacterized protein</fullName>
    </submittedName>
</protein>
<name>A0A0C1ZQ30_9BACT</name>
<organism evidence="1 2">
    <name type="scientific">Enhygromyxa salina</name>
    <dbReference type="NCBI Taxonomy" id="215803"/>
    <lineage>
        <taxon>Bacteria</taxon>
        <taxon>Pseudomonadati</taxon>
        <taxon>Myxococcota</taxon>
        <taxon>Polyangia</taxon>
        <taxon>Nannocystales</taxon>
        <taxon>Nannocystaceae</taxon>
        <taxon>Enhygromyxa</taxon>
    </lineage>
</organism>
<evidence type="ECO:0000313" key="2">
    <source>
        <dbReference type="Proteomes" id="UP000031599"/>
    </source>
</evidence>
<evidence type="ECO:0000313" key="1">
    <source>
        <dbReference type="EMBL" id="KIG13103.1"/>
    </source>
</evidence>
<comment type="caution">
    <text evidence="1">The sequence shown here is derived from an EMBL/GenBank/DDBJ whole genome shotgun (WGS) entry which is preliminary data.</text>
</comment>
<dbReference type="EMBL" id="JMCC02000107">
    <property type="protein sequence ID" value="KIG13103.1"/>
    <property type="molecule type" value="Genomic_DNA"/>
</dbReference>
<accession>A0A0C1ZQ30</accession>
<sequence>MTFYANVKLDSSASALQAKYRAHFDRDIEDDPFAYIRTLEDLEELEALAPENFGCVAPPAPTNGKVISLQATLSCDSDLVQTDFGVAGNGFIEWTLTLEHVQTFELVGSVPEWTSLSLQRCGCVPNRGSVAHLQLQPRPVKQYETLEPGTYRLRWDGALDDELMLDVQLVPR</sequence>
<proteinExistence type="predicted"/>
<dbReference type="AlphaFoldDB" id="A0A0C1ZQ30"/>
<gene>
    <name evidence="1" type="ORF">DB30_00568</name>
</gene>
<dbReference type="Proteomes" id="UP000031599">
    <property type="component" value="Unassembled WGS sequence"/>
</dbReference>
<reference evidence="1 2" key="1">
    <citation type="submission" date="2014-12" db="EMBL/GenBank/DDBJ databases">
        <title>Genome assembly of Enhygromyxa salina DSM 15201.</title>
        <authorList>
            <person name="Sharma G."/>
            <person name="Subramanian S."/>
        </authorList>
    </citation>
    <scope>NUCLEOTIDE SEQUENCE [LARGE SCALE GENOMIC DNA]</scope>
    <source>
        <strain evidence="1 2">DSM 15201</strain>
    </source>
</reference>